<keyword evidence="8" id="KW-0547">Nucleotide-binding</keyword>
<proteinExistence type="inferred from homology"/>
<keyword evidence="8" id="KW-0963">Cytoplasm</keyword>
<evidence type="ECO:0000313" key="10">
    <source>
        <dbReference type="Proteomes" id="UP000218054"/>
    </source>
</evidence>
<evidence type="ECO:0000256" key="8">
    <source>
        <dbReference type="PIRNR" id="PIRNR015617"/>
    </source>
</evidence>
<dbReference type="SUPFAM" id="SSF52540">
    <property type="entry name" value="P-loop containing nucleoside triphosphate hydrolases"/>
    <property type="match status" value="1"/>
</dbReference>
<dbReference type="InterPro" id="IPR003724">
    <property type="entry name" value="CblAdoTrfase_CobA"/>
</dbReference>
<dbReference type="CDD" id="cd00561">
    <property type="entry name" value="CobA_ACA"/>
    <property type="match status" value="1"/>
</dbReference>
<dbReference type="NCBIfam" id="TIGR00708">
    <property type="entry name" value="cobA"/>
    <property type="match status" value="1"/>
</dbReference>
<accession>A0A2A2AHU0</accession>
<keyword evidence="8 9" id="KW-0808">Transferase</keyword>
<dbReference type="InterPro" id="IPR027417">
    <property type="entry name" value="P-loop_NTPase"/>
</dbReference>
<gene>
    <name evidence="9" type="primary">cobO</name>
    <name evidence="9" type="ORF">CK625_06595</name>
</gene>
<dbReference type="Proteomes" id="UP000218054">
    <property type="component" value="Unassembled WGS sequence"/>
</dbReference>
<dbReference type="GO" id="GO:0005737">
    <property type="term" value="C:cytoplasm"/>
    <property type="evidence" value="ECO:0007669"/>
    <property type="project" value="UniProtKB-SubCell"/>
</dbReference>
<organism evidence="9 10">
    <name type="scientific">Vandammella animalimorsus</name>
    <dbReference type="NCBI Taxonomy" id="2029117"/>
    <lineage>
        <taxon>Bacteria</taxon>
        <taxon>Pseudomonadati</taxon>
        <taxon>Pseudomonadota</taxon>
        <taxon>Betaproteobacteria</taxon>
        <taxon>Burkholderiales</taxon>
        <taxon>Comamonadaceae</taxon>
        <taxon>Vandammella</taxon>
    </lineage>
</organism>
<dbReference type="Gene3D" id="3.40.50.300">
    <property type="entry name" value="P-loop containing nucleotide triphosphate hydrolases"/>
    <property type="match status" value="1"/>
</dbReference>
<reference evidence="9 10" key="1">
    <citation type="submission" date="2017-08" db="EMBL/GenBank/DDBJ databases">
        <title>WGS of Clinical strains of the CDC Group NO-1 linked to zoonotic infections in humans.</title>
        <authorList>
            <person name="Bernier A.-M."/>
            <person name="Bernard K."/>
        </authorList>
    </citation>
    <scope>NUCLEOTIDE SEQUENCE [LARGE SCALE GENOMIC DNA]</scope>
    <source>
        <strain evidence="9 10">NML00-0135</strain>
    </source>
</reference>
<dbReference type="PIRSF" id="PIRSF015617">
    <property type="entry name" value="Adensltrnsf_CobA"/>
    <property type="match status" value="1"/>
</dbReference>
<evidence type="ECO:0000256" key="1">
    <source>
        <dbReference type="ARBA" id="ARBA00005121"/>
    </source>
</evidence>
<comment type="similarity">
    <text evidence="2 8">Belongs to the Cob(I)alamin adenosyltransferase family.</text>
</comment>
<dbReference type="GO" id="GO:0006779">
    <property type="term" value="P:porphyrin-containing compound biosynthetic process"/>
    <property type="evidence" value="ECO:0007669"/>
    <property type="project" value="UniProtKB-UniRule"/>
</dbReference>
<evidence type="ECO:0000256" key="3">
    <source>
        <dbReference type="ARBA" id="ARBA00012454"/>
    </source>
</evidence>
<keyword evidence="8" id="KW-0169">Cobalamin biosynthesis</keyword>
<comment type="catalytic activity">
    <reaction evidence="6 8">
        <text>2 cob(II)yrinate a,c diamide + reduced [electron-transfer flavoprotein] + 2 ATP = 2 adenosylcob(III)yrinate a,c-diamide + 2 triphosphate + oxidized [electron-transfer flavoprotein] + 3 H(+)</text>
        <dbReference type="Rhea" id="RHEA:11528"/>
        <dbReference type="Rhea" id="RHEA-COMP:10685"/>
        <dbReference type="Rhea" id="RHEA-COMP:10686"/>
        <dbReference type="ChEBI" id="CHEBI:15378"/>
        <dbReference type="ChEBI" id="CHEBI:18036"/>
        <dbReference type="ChEBI" id="CHEBI:30616"/>
        <dbReference type="ChEBI" id="CHEBI:57692"/>
        <dbReference type="ChEBI" id="CHEBI:58307"/>
        <dbReference type="ChEBI" id="CHEBI:58503"/>
        <dbReference type="ChEBI" id="CHEBI:58537"/>
        <dbReference type="EC" id="2.5.1.17"/>
    </reaction>
</comment>
<dbReference type="NCBIfam" id="NF004637">
    <property type="entry name" value="PRK05986.1"/>
    <property type="match status" value="1"/>
</dbReference>
<dbReference type="PANTHER" id="PTHR46638">
    <property type="entry name" value="CORRINOID ADENOSYLTRANSFERASE"/>
    <property type="match status" value="1"/>
</dbReference>
<sequence>MDIQIEQPPVDRVRQKPQGERRGLVLINTGNGKGKSTAAFGLALRAHGRGKAVQIYQFVKVPSARFGEHRSFEQLGVPVEGLGDGFSWKSRDLDHSAELAREGWAKARQAILGGEYFMVVLDEITYPLIYGWLPLQEVLQTLRERPPQVHVVLTGRRCPQALIDLADTVTEMQLVKHAYQVGVPAQRGIED</sequence>
<keyword evidence="4 8" id="KW-0627">Porphyrin biosynthesis</keyword>
<comment type="function">
    <text evidence="5 8">Required for both de novo synthesis of the corrin ring for the assimilation of exogenous corrinoids. Participates in the adenosylation of a variety of incomplete and complete corrinoids.</text>
</comment>
<comment type="subcellular location">
    <subcellularLocation>
        <location evidence="8">Cytoplasm</location>
    </subcellularLocation>
</comment>
<evidence type="ECO:0000256" key="2">
    <source>
        <dbReference type="ARBA" id="ARBA00007487"/>
    </source>
</evidence>
<dbReference type="Pfam" id="PF02572">
    <property type="entry name" value="CobA_CobO_BtuR"/>
    <property type="match status" value="1"/>
</dbReference>
<dbReference type="GO" id="GO:0005524">
    <property type="term" value="F:ATP binding"/>
    <property type="evidence" value="ECO:0007669"/>
    <property type="project" value="UniProtKB-UniRule"/>
</dbReference>
<name>A0A2A2AHU0_9BURK</name>
<dbReference type="UniPathway" id="UPA00148">
    <property type="reaction ID" value="UER00233"/>
</dbReference>
<evidence type="ECO:0000313" key="9">
    <source>
        <dbReference type="EMBL" id="PAT37282.1"/>
    </source>
</evidence>
<dbReference type="GO" id="GO:0009236">
    <property type="term" value="P:cobalamin biosynthetic process"/>
    <property type="evidence" value="ECO:0007669"/>
    <property type="project" value="UniProtKB-UniRule"/>
</dbReference>
<comment type="catalytic activity">
    <reaction evidence="7 8">
        <text>2 cob(II)alamin + reduced [electron-transfer flavoprotein] + 2 ATP = 2 adenosylcob(III)alamin + 2 triphosphate + oxidized [electron-transfer flavoprotein] + 3 H(+)</text>
        <dbReference type="Rhea" id="RHEA:28671"/>
        <dbReference type="Rhea" id="RHEA-COMP:10685"/>
        <dbReference type="Rhea" id="RHEA-COMP:10686"/>
        <dbReference type="ChEBI" id="CHEBI:15378"/>
        <dbReference type="ChEBI" id="CHEBI:16304"/>
        <dbReference type="ChEBI" id="CHEBI:18036"/>
        <dbReference type="ChEBI" id="CHEBI:18408"/>
        <dbReference type="ChEBI" id="CHEBI:30616"/>
        <dbReference type="ChEBI" id="CHEBI:57692"/>
        <dbReference type="ChEBI" id="CHEBI:58307"/>
        <dbReference type="EC" id="2.5.1.17"/>
    </reaction>
</comment>
<keyword evidence="8" id="KW-0067">ATP-binding</keyword>
<evidence type="ECO:0000256" key="6">
    <source>
        <dbReference type="ARBA" id="ARBA00048555"/>
    </source>
</evidence>
<dbReference type="AlphaFoldDB" id="A0A2A2AHU0"/>
<dbReference type="EMBL" id="NSJB01000003">
    <property type="protein sequence ID" value="PAT37282.1"/>
    <property type="molecule type" value="Genomic_DNA"/>
</dbReference>
<keyword evidence="10" id="KW-1185">Reference proteome</keyword>
<protein>
    <recommendedName>
        <fullName evidence="3 8">Corrinoid adenosyltransferase</fullName>
        <ecNumber evidence="3 8">2.5.1.17</ecNumber>
    </recommendedName>
    <alternativeName>
        <fullName evidence="8">Cob(II)alamin adenosyltransferase</fullName>
    </alternativeName>
    <alternativeName>
        <fullName evidence="8">Cob(II)yrinic acid a,c-diamide adenosyltransferase</fullName>
    </alternativeName>
</protein>
<dbReference type="EC" id="2.5.1.17" evidence="3 8"/>
<dbReference type="PANTHER" id="PTHR46638:SF1">
    <property type="entry name" value="CORRINOID ADENOSYLTRANSFERASE"/>
    <property type="match status" value="1"/>
</dbReference>
<evidence type="ECO:0000256" key="4">
    <source>
        <dbReference type="ARBA" id="ARBA00023244"/>
    </source>
</evidence>
<evidence type="ECO:0000256" key="7">
    <source>
        <dbReference type="ARBA" id="ARBA00048692"/>
    </source>
</evidence>
<comment type="caution">
    <text evidence="9">The sequence shown here is derived from an EMBL/GenBank/DDBJ whole genome shotgun (WGS) entry which is preliminary data.</text>
</comment>
<evidence type="ECO:0000256" key="5">
    <source>
        <dbReference type="ARBA" id="ARBA00024929"/>
    </source>
</evidence>
<comment type="pathway">
    <text evidence="1 8">Cofactor biosynthesis; adenosylcobalamin biosynthesis; adenosylcobalamin from cob(II)yrinate a,c-diamide: step 2/7.</text>
</comment>
<dbReference type="GO" id="GO:0008817">
    <property type="term" value="F:corrinoid adenosyltransferase activity"/>
    <property type="evidence" value="ECO:0007669"/>
    <property type="project" value="UniProtKB-UniRule"/>
</dbReference>